<dbReference type="EMBL" id="BAAATZ010000001">
    <property type="protein sequence ID" value="GAA2718305.1"/>
    <property type="molecule type" value="Genomic_DNA"/>
</dbReference>
<accession>A0ABN3TSX3</accession>
<dbReference type="Proteomes" id="UP001501842">
    <property type="component" value="Unassembled WGS sequence"/>
</dbReference>
<sequence length="59" mass="6206">MEFLMTAVLENSGTLAQGRETIGLAAGALAAMLAANTGWKVTDWVLARRQSRQSGESAP</sequence>
<evidence type="ECO:0000313" key="2">
    <source>
        <dbReference type="Proteomes" id="UP001501842"/>
    </source>
</evidence>
<dbReference type="RefSeq" id="WP_344448026.1">
    <property type="nucleotide sequence ID" value="NZ_BAAATZ010000001.1"/>
</dbReference>
<proteinExistence type="predicted"/>
<organism evidence="1 2">
    <name type="scientific">Actinocorallia aurantiaca</name>
    <dbReference type="NCBI Taxonomy" id="46204"/>
    <lineage>
        <taxon>Bacteria</taxon>
        <taxon>Bacillati</taxon>
        <taxon>Actinomycetota</taxon>
        <taxon>Actinomycetes</taxon>
        <taxon>Streptosporangiales</taxon>
        <taxon>Thermomonosporaceae</taxon>
        <taxon>Actinocorallia</taxon>
    </lineage>
</organism>
<reference evidence="1 2" key="1">
    <citation type="journal article" date="2019" name="Int. J. Syst. Evol. Microbiol.">
        <title>The Global Catalogue of Microorganisms (GCM) 10K type strain sequencing project: providing services to taxonomists for standard genome sequencing and annotation.</title>
        <authorList>
            <consortium name="The Broad Institute Genomics Platform"/>
            <consortium name="The Broad Institute Genome Sequencing Center for Infectious Disease"/>
            <person name="Wu L."/>
            <person name="Ma J."/>
        </authorList>
    </citation>
    <scope>NUCLEOTIDE SEQUENCE [LARGE SCALE GENOMIC DNA]</scope>
    <source>
        <strain evidence="1 2">JCM 8201</strain>
    </source>
</reference>
<evidence type="ECO:0000313" key="1">
    <source>
        <dbReference type="EMBL" id="GAA2718305.1"/>
    </source>
</evidence>
<protein>
    <submittedName>
        <fullName evidence="1">Uncharacterized protein</fullName>
    </submittedName>
</protein>
<name>A0ABN3TSX3_9ACTN</name>
<gene>
    <name evidence="1" type="ORF">GCM10010439_01040</name>
</gene>
<comment type="caution">
    <text evidence="1">The sequence shown here is derived from an EMBL/GenBank/DDBJ whole genome shotgun (WGS) entry which is preliminary data.</text>
</comment>
<keyword evidence="2" id="KW-1185">Reference proteome</keyword>